<dbReference type="Pfam" id="PF00211">
    <property type="entry name" value="Guanylate_cyc"/>
    <property type="match status" value="2"/>
</dbReference>
<dbReference type="GO" id="GO:0005524">
    <property type="term" value="F:ATP binding"/>
    <property type="evidence" value="ECO:0007669"/>
    <property type="project" value="UniProtKB-KW"/>
</dbReference>
<dbReference type="PANTHER" id="PTHR16305">
    <property type="entry name" value="TESTICULAR SOLUBLE ADENYLYL CYCLASE"/>
    <property type="match status" value="1"/>
</dbReference>
<accession>A0A8S4PFN5</accession>
<dbReference type="GO" id="GO:0009190">
    <property type="term" value="P:cyclic nucleotide biosynthetic process"/>
    <property type="evidence" value="ECO:0007669"/>
    <property type="project" value="InterPro"/>
</dbReference>
<keyword evidence="3" id="KW-0456">Lyase</keyword>
<feature type="compositionally biased region" description="Polar residues" evidence="4">
    <location>
        <begin position="232"/>
        <end position="244"/>
    </location>
</feature>
<gene>
    <name evidence="6" type="ORF">OFUS_LOCUS16985</name>
</gene>
<feature type="domain" description="Guanylate cyclase" evidence="5">
    <location>
        <begin position="37"/>
        <end position="175"/>
    </location>
</feature>
<dbReference type="PROSITE" id="PS50125">
    <property type="entry name" value="GUANYLATE_CYCLASE_2"/>
    <property type="match status" value="2"/>
</dbReference>
<dbReference type="FunFam" id="3.30.70.1230:FF:000021">
    <property type="entry name" value="Adenylate cyclase type 10"/>
    <property type="match status" value="1"/>
</dbReference>
<dbReference type="GO" id="GO:0004016">
    <property type="term" value="F:adenylate cyclase activity"/>
    <property type="evidence" value="ECO:0007669"/>
    <property type="project" value="TreeGrafter"/>
</dbReference>
<dbReference type="Pfam" id="PF13191">
    <property type="entry name" value="AAA_16"/>
    <property type="match status" value="1"/>
</dbReference>
<dbReference type="OrthoDB" id="194468at2759"/>
<keyword evidence="7" id="KW-1185">Reference proteome</keyword>
<dbReference type="InterPro" id="IPR027417">
    <property type="entry name" value="P-loop_NTPase"/>
</dbReference>
<dbReference type="FunFam" id="3.30.70.1230:FF:000017">
    <property type="entry name" value="Adenylate cyclase type 10"/>
    <property type="match status" value="1"/>
</dbReference>
<dbReference type="InterPro" id="IPR041664">
    <property type="entry name" value="AAA_16"/>
</dbReference>
<dbReference type="GO" id="GO:0005737">
    <property type="term" value="C:cytoplasm"/>
    <property type="evidence" value="ECO:0007669"/>
    <property type="project" value="TreeGrafter"/>
</dbReference>
<evidence type="ECO:0000256" key="3">
    <source>
        <dbReference type="ARBA" id="ARBA00023239"/>
    </source>
</evidence>
<evidence type="ECO:0000256" key="2">
    <source>
        <dbReference type="ARBA" id="ARBA00022840"/>
    </source>
</evidence>
<protein>
    <recommendedName>
        <fullName evidence="5">Guanylate cyclase domain-containing protein</fullName>
    </recommendedName>
</protein>
<evidence type="ECO:0000313" key="6">
    <source>
        <dbReference type="EMBL" id="CAH1791953.1"/>
    </source>
</evidence>
<evidence type="ECO:0000256" key="4">
    <source>
        <dbReference type="SAM" id="MobiDB-lite"/>
    </source>
</evidence>
<keyword evidence="1" id="KW-0547">Nucleotide-binding</keyword>
<dbReference type="Gene3D" id="3.30.70.1230">
    <property type="entry name" value="Nucleotide cyclase"/>
    <property type="match status" value="2"/>
</dbReference>
<comment type="caution">
    <text evidence="6">The sequence shown here is derived from an EMBL/GenBank/DDBJ whole genome shotgun (WGS) entry which is preliminary data.</text>
</comment>
<sequence length="1514" mass="170122">MAKSTPKLNQLATHVPDLVNNHDHSKPFPNNIKFNGVLMFADISGFTALSERYSMNAKIGVDQLTKTLNGYLEALVAEIIGADADILKFAGDAILSVWSVDGLEPETMRDAIKHVIHCALRIQDRCGEWLTDVGVKLRVKLGIAAGEMCVTYIGNDEFRHYVTTGITVDDVNLAEKFCESGFVVISPYAWMLLPSEQFEFEVMEDDKHIRVLSSKVRGSYDISRTLSMETFVETPTRSPQSKRTSLGKDSDNEPKTTAAAGVKGGTVTKIRFRKSVLTSMDKQTEDAVRLYIARPVLKKLDDDQPLEYLSENRQVSIVFMNMVLAPVPYRMASKLLQSAFDIIYPEVRSMLGCLNKVFMFDKGCTFLVIFGLPGYKHENDCAHALQCSYRMKKKLDMIKNVQQTSIGVTTGMTFCGVVGHPYRHEYTVIGKKVNMAARLMMHYPGKVTCDNDTYHHSKLSRANFKNLELKKMKGLINIGTIREYTEEAVGNSLYTRAPGIQEFDFPIVGRENEIRILMYEIKSIMEHKGGTATQRQVIIFEGEAGIGKSRILDAVVCKAEESHIKVLSSSLSMNEAKTPYFVVRSLLMSVLEFSLTMSHQEREDGLRKYFQKDMYIMQNLCLLNDLLVVQFSCDASVRNMSKEERASGLRKLLVHIMHQITTKTGFIIFVIDDAQFVDPESWTFMSDMGRDDKTLVVLSMRPFTETKKSQQPVAFWEVLHSETSLTIRLKPLDEEHITAIACQLLEVAKIPQKLDDFLKMKTHGVPAWCEQILHELFHDAKITLVPEGHPDTKDFRLVGPPPNFLKKKERFTQKSKISSLGQSSEEEDHTIMEGGNLEGASKTANLVCVLQPDVNLRNVALSQSMKGMMMARMDRMEPSDQMLIKCASIIGAKFSRKMVEVIMPNQIPEKIKASIKRLMESGILECASDSLAQMKESKIWNQNSGGIGKDIHALSLLTSKAECYCPRPDGKPGPNDSVTNCQFLRFHNGLMQETAYETFLGEQRRMLHIEAAGFLESQAHKCPSCGGGEFIAWQSLNNVVAERNRRESNVKEMNKHPKSITRGSIKVDRQFKRDRRSSAVTPEITFSSVPVSVESLTAEELEEARDQVDSSALLRLANTQQRRASIRITLGLDEPTKTESFVSTVIPDVDFRSCECVNILASVYPQLVRHWRSAGNVGKTVHFLLEAAAAATATHNTMQTLSFLEEAAEIAERVTQNKNPFPNDIANIEELSDFYVDPEEIALIESLTGQSKFQLGQMDEALPHFKSALKILGSRQPETNIGVNFEIIRQGMTQVLHLKNPERFIGSAPAQKKVRLVEQTRCLSHLFQYYYTQDDAPKALLTALQQVNKSEEADSDLHELILAYTCLMECCQLKNWPNLANRYIQIAMDKITLAMDSMNPEDWLTFAHLFKSAMTVQLSNSHIKDAIESGFAATRIIAKLHDTDAKIQVLPLLGQALLMACKISQYIDNTKELEFITHEVDCKVGKAWFYASCMDLALETGTVDVMSGMRVVLG</sequence>
<reference evidence="6" key="1">
    <citation type="submission" date="2022-03" db="EMBL/GenBank/DDBJ databases">
        <authorList>
            <person name="Martin C."/>
        </authorList>
    </citation>
    <scope>NUCLEOTIDE SEQUENCE</scope>
</reference>
<dbReference type="CDD" id="cd07302">
    <property type="entry name" value="CHD"/>
    <property type="match status" value="2"/>
</dbReference>
<dbReference type="GO" id="GO:0035556">
    <property type="term" value="P:intracellular signal transduction"/>
    <property type="evidence" value="ECO:0007669"/>
    <property type="project" value="InterPro"/>
</dbReference>
<evidence type="ECO:0000259" key="5">
    <source>
        <dbReference type="PROSITE" id="PS50125"/>
    </source>
</evidence>
<feature type="domain" description="Guanylate cyclase" evidence="5">
    <location>
        <begin position="363"/>
        <end position="440"/>
    </location>
</feature>
<proteinExistence type="predicted"/>
<dbReference type="PANTHER" id="PTHR16305:SF28">
    <property type="entry name" value="GUANYLATE CYCLASE DOMAIN-CONTAINING PROTEIN"/>
    <property type="match status" value="1"/>
</dbReference>
<dbReference type="EMBL" id="CAIIXF020000008">
    <property type="protein sequence ID" value="CAH1791953.1"/>
    <property type="molecule type" value="Genomic_DNA"/>
</dbReference>
<dbReference type="SUPFAM" id="SSF52540">
    <property type="entry name" value="P-loop containing nucleoside triphosphate hydrolases"/>
    <property type="match status" value="1"/>
</dbReference>
<feature type="region of interest" description="Disordered" evidence="4">
    <location>
        <begin position="232"/>
        <end position="260"/>
    </location>
</feature>
<evidence type="ECO:0000256" key="1">
    <source>
        <dbReference type="ARBA" id="ARBA00022741"/>
    </source>
</evidence>
<dbReference type="Proteomes" id="UP000749559">
    <property type="component" value="Unassembled WGS sequence"/>
</dbReference>
<dbReference type="SUPFAM" id="SSF55073">
    <property type="entry name" value="Nucleotide cyclase"/>
    <property type="match status" value="2"/>
</dbReference>
<keyword evidence="2" id="KW-0067">ATP-binding</keyword>
<organism evidence="6 7">
    <name type="scientific">Owenia fusiformis</name>
    <name type="common">Polychaete worm</name>
    <dbReference type="NCBI Taxonomy" id="6347"/>
    <lineage>
        <taxon>Eukaryota</taxon>
        <taxon>Metazoa</taxon>
        <taxon>Spiralia</taxon>
        <taxon>Lophotrochozoa</taxon>
        <taxon>Annelida</taxon>
        <taxon>Polychaeta</taxon>
        <taxon>Sedentaria</taxon>
        <taxon>Canalipalpata</taxon>
        <taxon>Sabellida</taxon>
        <taxon>Oweniida</taxon>
        <taxon>Oweniidae</taxon>
        <taxon>Owenia</taxon>
    </lineage>
</organism>
<name>A0A8S4PFN5_OWEFU</name>
<evidence type="ECO:0000313" key="7">
    <source>
        <dbReference type="Proteomes" id="UP000749559"/>
    </source>
</evidence>
<dbReference type="InterPro" id="IPR029787">
    <property type="entry name" value="Nucleotide_cyclase"/>
</dbReference>
<dbReference type="InterPro" id="IPR001054">
    <property type="entry name" value="A/G_cyclase"/>
</dbReference>